<name>A2F0D3_TRIV3</name>
<dbReference type="CDD" id="cd00030">
    <property type="entry name" value="C2"/>
    <property type="match status" value="1"/>
</dbReference>
<feature type="domain" description="C2" evidence="4">
    <location>
        <begin position="1"/>
        <end position="103"/>
    </location>
</feature>
<dbReference type="InParanoid" id="A2F0D3"/>
<dbReference type="EMBL" id="DS113561">
    <property type="protein sequence ID" value="EAY01628.1"/>
    <property type="molecule type" value="Genomic_DNA"/>
</dbReference>
<dbReference type="KEGG" id="tva:4759455"/>
<evidence type="ECO:0000259" key="4">
    <source>
        <dbReference type="PROSITE" id="PS50004"/>
    </source>
</evidence>
<feature type="compositionally biased region" description="Low complexity" evidence="3">
    <location>
        <begin position="179"/>
        <end position="200"/>
    </location>
</feature>
<evidence type="ECO:0000313" key="6">
    <source>
        <dbReference type="Proteomes" id="UP000001542"/>
    </source>
</evidence>
<dbReference type="GO" id="GO:0016020">
    <property type="term" value="C:membrane"/>
    <property type="evidence" value="ECO:0000318"/>
    <property type="project" value="GO_Central"/>
</dbReference>
<keyword evidence="6" id="KW-1185">Reference proteome</keyword>
<dbReference type="InterPro" id="IPR035892">
    <property type="entry name" value="C2_domain_sf"/>
</dbReference>
<dbReference type="PROSITE" id="PS50004">
    <property type="entry name" value="C2"/>
    <property type="match status" value="1"/>
</dbReference>
<feature type="region of interest" description="Disordered" evidence="3">
    <location>
        <begin position="280"/>
        <end position="339"/>
    </location>
</feature>
<dbReference type="Gene3D" id="2.60.40.150">
    <property type="entry name" value="C2 domain"/>
    <property type="match status" value="1"/>
</dbReference>
<keyword evidence="1" id="KW-0479">Metal-binding</keyword>
<keyword evidence="2" id="KW-0106">Calcium</keyword>
<proteinExistence type="predicted"/>
<dbReference type="OMA" id="FGMQMQQ"/>
<dbReference type="SMR" id="A2F0D3"/>
<feature type="region of interest" description="Disordered" evidence="3">
    <location>
        <begin position="134"/>
        <end position="153"/>
    </location>
</feature>
<dbReference type="InterPro" id="IPR000008">
    <property type="entry name" value="C2_dom"/>
</dbReference>
<dbReference type="Proteomes" id="UP000001542">
    <property type="component" value="Unassembled WGS sequence"/>
</dbReference>
<feature type="compositionally biased region" description="Pro residues" evidence="3">
    <location>
        <begin position="167"/>
        <end position="178"/>
    </location>
</feature>
<dbReference type="Pfam" id="PF00168">
    <property type="entry name" value="C2"/>
    <property type="match status" value="1"/>
</dbReference>
<feature type="compositionally biased region" description="Low complexity" evidence="3">
    <location>
        <begin position="226"/>
        <end position="253"/>
    </location>
</feature>
<dbReference type="OrthoDB" id="270970at2759"/>
<dbReference type="PANTHER" id="PTHR45911">
    <property type="entry name" value="C2 DOMAIN-CONTAINING PROTEIN"/>
    <property type="match status" value="1"/>
</dbReference>
<dbReference type="AlphaFoldDB" id="A2F0D3"/>
<reference evidence="5" key="2">
    <citation type="journal article" date="2007" name="Science">
        <title>Draft genome sequence of the sexually transmitted pathogen Trichomonas vaginalis.</title>
        <authorList>
            <person name="Carlton J.M."/>
            <person name="Hirt R.P."/>
            <person name="Silva J.C."/>
            <person name="Delcher A.L."/>
            <person name="Schatz M."/>
            <person name="Zhao Q."/>
            <person name="Wortman J.R."/>
            <person name="Bidwell S.L."/>
            <person name="Alsmark U.C.M."/>
            <person name="Besteiro S."/>
            <person name="Sicheritz-Ponten T."/>
            <person name="Noel C.J."/>
            <person name="Dacks J.B."/>
            <person name="Foster P.G."/>
            <person name="Simillion C."/>
            <person name="Van de Peer Y."/>
            <person name="Miranda-Saavedra D."/>
            <person name="Barton G.J."/>
            <person name="Westrop G.D."/>
            <person name="Mueller S."/>
            <person name="Dessi D."/>
            <person name="Fiori P.L."/>
            <person name="Ren Q."/>
            <person name="Paulsen I."/>
            <person name="Zhang H."/>
            <person name="Bastida-Corcuera F.D."/>
            <person name="Simoes-Barbosa A."/>
            <person name="Brown M.T."/>
            <person name="Hayes R.D."/>
            <person name="Mukherjee M."/>
            <person name="Okumura C.Y."/>
            <person name="Schneider R."/>
            <person name="Smith A.J."/>
            <person name="Vanacova S."/>
            <person name="Villalvazo M."/>
            <person name="Haas B.J."/>
            <person name="Pertea M."/>
            <person name="Feldblyum T.V."/>
            <person name="Utterback T.R."/>
            <person name="Shu C.L."/>
            <person name="Osoegawa K."/>
            <person name="de Jong P.J."/>
            <person name="Hrdy I."/>
            <person name="Horvathova L."/>
            <person name="Zubacova Z."/>
            <person name="Dolezal P."/>
            <person name="Malik S.B."/>
            <person name="Logsdon J.M. Jr."/>
            <person name="Henze K."/>
            <person name="Gupta A."/>
            <person name="Wang C.C."/>
            <person name="Dunne R.L."/>
            <person name="Upcroft J.A."/>
            <person name="Upcroft P."/>
            <person name="White O."/>
            <person name="Salzberg S.L."/>
            <person name="Tang P."/>
            <person name="Chiu C.-H."/>
            <person name="Lee Y.-S."/>
            <person name="Embley T.M."/>
            <person name="Coombs G.H."/>
            <person name="Mottram J.C."/>
            <person name="Tachezy J."/>
            <person name="Fraser-Liggett C.M."/>
            <person name="Johnson P.J."/>
        </authorList>
    </citation>
    <scope>NUCLEOTIDE SEQUENCE [LARGE SCALE GENOMIC DNA]</scope>
    <source>
        <strain evidence="5">G3</strain>
    </source>
</reference>
<dbReference type="VEuPathDB" id="TrichDB:TVAGG3_0216470"/>
<dbReference type="SUPFAM" id="SSF49562">
    <property type="entry name" value="C2 domain (Calcium/lipid-binding domain, CaLB)"/>
    <property type="match status" value="1"/>
</dbReference>
<accession>A2F0D3</accession>
<dbReference type="PANTHER" id="PTHR45911:SF4">
    <property type="entry name" value="MULTIPLE C2 AND TRANSMEMBRANE DOMAIN-CONTAINING PROTEIN"/>
    <property type="match status" value="1"/>
</dbReference>
<dbReference type="eggNOG" id="KOG1012">
    <property type="taxonomic scope" value="Eukaryota"/>
</dbReference>
<dbReference type="VEuPathDB" id="TrichDB:TVAG_292610"/>
<dbReference type="STRING" id="5722.A2F0D3"/>
<gene>
    <name evidence="5" type="ORF">TVAG_292610</name>
</gene>
<evidence type="ECO:0000256" key="3">
    <source>
        <dbReference type="SAM" id="MobiDB-lite"/>
    </source>
</evidence>
<evidence type="ECO:0000256" key="1">
    <source>
        <dbReference type="ARBA" id="ARBA00022723"/>
    </source>
</evidence>
<feature type="compositionally biased region" description="Polar residues" evidence="3">
    <location>
        <begin position="204"/>
        <end position="213"/>
    </location>
</feature>
<evidence type="ECO:0000313" key="5">
    <source>
        <dbReference type="EMBL" id="EAY01628.1"/>
    </source>
</evidence>
<organism evidence="5 6">
    <name type="scientific">Trichomonas vaginalis (strain ATCC PRA-98 / G3)</name>
    <dbReference type="NCBI Taxonomy" id="412133"/>
    <lineage>
        <taxon>Eukaryota</taxon>
        <taxon>Metamonada</taxon>
        <taxon>Parabasalia</taxon>
        <taxon>Trichomonadida</taxon>
        <taxon>Trichomonadidae</taxon>
        <taxon>Trichomonas</taxon>
    </lineage>
</organism>
<dbReference type="GO" id="GO:0005509">
    <property type="term" value="F:calcium ion binding"/>
    <property type="evidence" value="ECO:0000318"/>
    <property type="project" value="GO_Central"/>
</dbReference>
<protein>
    <submittedName>
        <fullName evidence="5">C2 domain containing protein</fullName>
    </submittedName>
</protein>
<evidence type="ECO:0000256" key="2">
    <source>
        <dbReference type="ARBA" id="ARBA00022837"/>
    </source>
</evidence>
<reference evidence="5" key="1">
    <citation type="submission" date="2006-10" db="EMBL/GenBank/DDBJ databases">
        <authorList>
            <person name="Amadeo P."/>
            <person name="Zhao Q."/>
            <person name="Wortman J."/>
            <person name="Fraser-Liggett C."/>
            <person name="Carlton J."/>
        </authorList>
    </citation>
    <scope>NUCLEOTIDE SEQUENCE</scope>
    <source>
        <strain evidence="5">G3</strain>
    </source>
</reference>
<dbReference type="SMART" id="SM00239">
    <property type="entry name" value="C2"/>
    <property type="match status" value="1"/>
</dbReference>
<feature type="region of interest" description="Disordered" evidence="3">
    <location>
        <begin position="162"/>
        <end position="253"/>
    </location>
</feature>
<dbReference type="RefSeq" id="XP_001330360.1">
    <property type="nucleotide sequence ID" value="XM_001330325.1"/>
</dbReference>
<sequence length="339" mass="38235">MTQLHVRVIEAKELPKMDTFGKCDCFAILQLNTSRNIQKTRVIPGTYTPVWNEDFHFPLEDITIDTLTVFLKDDDKGSSDDPISLIKIPVSQFPAGDVVDKWYSLTPVKGVKKGGQVRLKIQIAPLGAPPFVPIQNGAPSSAPQPASPLPSTIKVDATTNASQPVINAPPPAQTPPQQPANTNTYSQQPQNFQQNLQQQPDLSKYQTQPQQPAYNQCPQQMPPQQNPQYQYPPQQPGMYPQQPQMQYPQQTMQYQQNPMAVAQPPTGMYPQQQLGYQYPQQQAGYPPQQPLQYPQQPGYQYPPQQAGYPQQPGMYPPQQGYQYPQNGYPQQGYQYQQTY</sequence>